<dbReference type="VEuPathDB" id="FungiDB:ASPVEDRAFT_656621"/>
<dbReference type="GO" id="GO:0000981">
    <property type="term" value="F:DNA-binding transcription factor activity, RNA polymerase II-specific"/>
    <property type="evidence" value="ECO:0007669"/>
    <property type="project" value="InterPro"/>
</dbReference>
<dbReference type="InterPro" id="IPR013087">
    <property type="entry name" value="Znf_C2H2_type"/>
</dbReference>
<dbReference type="GO" id="GO:0008270">
    <property type="term" value="F:zinc ion binding"/>
    <property type="evidence" value="ECO:0007669"/>
    <property type="project" value="UniProtKB-KW"/>
</dbReference>
<dbReference type="AlphaFoldDB" id="A0A1L9PL26"/>
<dbReference type="SUPFAM" id="SSF57667">
    <property type="entry name" value="beta-beta-alpha zinc fingers"/>
    <property type="match status" value="1"/>
</dbReference>
<evidence type="ECO:0000256" key="6">
    <source>
        <dbReference type="ARBA" id="ARBA00023242"/>
    </source>
</evidence>
<dbReference type="InterPro" id="IPR051059">
    <property type="entry name" value="VerF-like"/>
</dbReference>
<sequence>MSQGQWQCGLCSTQFTRAEHLRRHLRSHENKRPYECSLCQRSFTRRDAKTRHEKTCKVRHSEQDSCLGDATQIPTSSMQIPTNGFDHMFHEFEDEFLMNMPSPSDFSALDRLYGTHINPDDIITAERLDFLARFTSENGMGTFLDQETLDERQKIVLEHENTSGHIATCVGSNSPRSFSSQTIKPSMLYMDSGEVDPLTTRAFEILHHFHSITTQKTDNSVVRLDWTGEVEYLCRSFFSPGNITRFLGYFWSLWYPSCPFIHRASFDPQTAPPALLCVMLVIGACLSPHPDDADTARMWLDCVEELAFSDRSFREEFSSVPTPAILDQYLERRKKRLECIQTAYLVCSLQKREGSTEARNRVRRYRHATLVMLARDVGLVTASHRGLSLDSPSETWWQQFAIEEGLIRTITYVFLFDAAFTIFHNSPPRMVISELKMEMACPEASFQAESAEECFVVLENWKQTVFWTRHLSIVAVVKSLCQKELTAETIEAYSKMGTLNLFTAVQCIHSLTFHLKNSIIFESTLLPIKTGLENWRRLWSRREPEDRNILNSPDTLWKKFGHASYSAELWHLARIIVEKIGDDIADVGEDSDPVLEQPKKRYDNTDMKDVNGLIMEYRRLSLGGAI</sequence>
<name>A0A1L9PL26_ASPVE</name>
<dbReference type="Pfam" id="PF00096">
    <property type="entry name" value="zf-C2H2"/>
    <property type="match status" value="1"/>
</dbReference>
<evidence type="ECO:0000256" key="7">
    <source>
        <dbReference type="PROSITE-ProRule" id="PRU00042"/>
    </source>
</evidence>
<evidence type="ECO:0000256" key="2">
    <source>
        <dbReference type="ARBA" id="ARBA00022723"/>
    </source>
</evidence>
<dbReference type="CDD" id="cd12148">
    <property type="entry name" value="fungal_TF_MHR"/>
    <property type="match status" value="1"/>
</dbReference>
<evidence type="ECO:0000313" key="9">
    <source>
        <dbReference type="EMBL" id="OJJ02135.1"/>
    </source>
</evidence>
<dbReference type="PANTHER" id="PTHR40626:SF3">
    <property type="entry name" value="TRANSCRIPTION FACTOR WITH C2H2 AND ZN(2)-CYS(6) DNA BINDING DOMAIN (EUROFUNG)-RELATED"/>
    <property type="match status" value="1"/>
</dbReference>
<dbReference type="PROSITE" id="PS50157">
    <property type="entry name" value="ZINC_FINGER_C2H2_2"/>
    <property type="match status" value="2"/>
</dbReference>
<dbReference type="RefSeq" id="XP_040667897.1">
    <property type="nucleotide sequence ID" value="XM_040815831.1"/>
</dbReference>
<dbReference type="Pfam" id="PF04082">
    <property type="entry name" value="Fungal_trans"/>
    <property type="match status" value="1"/>
</dbReference>
<keyword evidence="4 7" id="KW-0863">Zinc-finger</keyword>
<dbReference type="InterPro" id="IPR007219">
    <property type="entry name" value="XnlR_reg_dom"/>
</dbReference>
<keyword evidence="5" id="KW-0862">Zinc</keyword>
<keyword evidence="2" id="KW-0479">Metal-binding</keyword>
<keyword evidence="10" id="KW-1185">Reference proteome</keyword>
<dbReference type="SMART" id="SM00355">
    <property type="entry name" value="ZnF_C2H2"/>
    <property type="match status" value="2"/>
</dbReference>
<evidence type="ECO:0000256" key="5">
    <source>
        <dbReference type="ARBA" id="ARBA00022833"/>
    </source>
</evidence>
<organism evidence="9 10">
    <name type="scientific">Aspergillus versicolor CBS 583.65</name>
    <dbReference type="NCBI Taxonomy" id="1036611"/>
    <lineage>
        <taxon>Eukaryota</taxon>
        <taxon>Fungi</taxon>
        <taxon>Dikarya</taxon>
        <taxon>Ascomycota</taxon>
        <taxon>Pezizomycotina</taxon>
        <taxon>Eurotiomycetes</taxon>
        <taxon>Eurotiomycetidae</taxon>
        <taxon>Eurotiales</taxon>
        <taxon>Aspergillaceae</taxon>
        <taxon>Aspergillus</taxon>
        <taxon>Aspergillus subgen. Nidulantes</taxon>
    </lineage>
</organism>
<comment type="subcellular location">
    <subcellularLocation>
        <location evidence="1">Nucleus</location>
    </subcellularLocation>
</comment>
<dbReference type="PROSITE" id="PS00028">
    <property type="entry name" value="ZINC_FINGER_C2H2_1"/>
    <property type="match status" value="1"/>
</dbReference>
<dbReference type="PANTHER" id="PTHR40626">
    <property type="entry name" value="MIP31509P"/>
    <property type="match status" value="1"/>
</dbReference>
<dbReference type="EMBL" id="KV878129">
    <property type="protein sequence ID" value="OJJ02135.1"/>
    <property type="molecule type" value="Genomic_DNA"/>
</dbReference>
<dbReference type="GO" id="GO:0000785">
    <property type="term" value="C:chromatin"/>
    <property type="evidence" value="ECO:0007669"/>
    <property type="project" value="TreeGrafter"/>
</dbReference>
<reference evidence="10" key="1">
    <citation type="journal article" date="2017" name="Genome Biol.">
        <title>Comparative genomics reveals high biological diversity and specific adaptations in the industrially and medically important fungal genus Aspergillus.</title>
        <authorList>
            <person name="de Vries R.P."/>
            <person name="Riley R."/>
            <person name="Wiebenga A."/>
            <person name="Aguilar-Osorio G."/>
            <person name="Amillis S."/>
            <person name="Uchima C.A."/>
            <person name="Anderluh G."/>
            <person name="Asadollahi M."/>
            <person name="Askin M."/>
            <person name="Barry K."/>
            <person name="Battaglia E."/>
            <person name="Bayram O."/>
            <person name="Benocci T."/>
            <person name="Braus-Stromeyer S.A."/>
            <person name="Caldana C."/>
            <person name="Canovas D."/>
            <person name="Cerqueira G.C."/>
            <person name="Chen F."/>
            <person name="Chen W."/>
            <person name="Choi C."/>
            <person name="Clum A."/>
            <person name="Dos Santos R.A."/>
            <person name="Damasio A.R."/>
            <person name="Diallinas G."/>
            <person name="Emri T."/>
            <person name="Fekete E."/>
            <person name="Flipphi M."/>
            <person name="Freyberg S."/>
            <person name="Gallo A."/>
            <person name="Gournas C."/>
            <person name="Habgood R."/>
            <person name="Hainaut M."/>
            <person name="Harispe M.L."/>
            <person name="Henrissat B."/>
            <person name="Hilden K.S."/>
            <person name="Hope R."/>
            <person name="Hossain A."/>
            <person name="Karabika E."/>
            <person name="Karaffa L."/>
            <person name="Karanyi Z."/>
            <person name="Krasevec N."/>
            <person name="Kuo A."/>
            <person name="Kusch H."/>
            <person name="LaButti K."/>
            <person name="Lagendijk E.L."/>
            <person name="Lapidus A."/>
            <person name="Levasseur A."/>
            <person name="Lindquist E."/>
            <person name="Lipzen A."/>
            <person name="Logrieco A.F."/>
            <person name="MacCabe A."/>
            <person name="Maekelae M.R."/>
            <person name="Malavazi I."/>
            <person name="Melin P."/>
            <person name="Meyer V."/>
            <person name="Mielnichuk N."/>
            <person name="Miskei M."/>
            <person name="Molnar A.P."/>
            <person name="Mule G."/>
            <person name="Ngan C.Y."/>
            <person name="Orejas M."/>
            <person name="Orosz E."/>
            <person name="Ouedraogo J.P."/>
            <person name="Overkamp K.M."/>
            <person name="Park H.-S."/>
            <person name="Perrone G."/>
            <person name="Piumi F."/>
            <person name="Punt P.J."/>
            <person name="Ram A.F."/>
            <person name="Ramon A."/>
            <person name="Rauscher S."/>
            <person name="Record E."/>
            <person name="Riano-Pachon D.M."/>
            <person name="Robert V."/>
            <person name="Roehrig J."/>
            <person name="Ruller R."/>
            <person name="Salamov A."/>
            <person name="Salih N.S."/>
            <person name="Samson R.A."/>
            <person name="Sandor E."/>
            <person name="Sanguinetti M."/>
            <person name="Schuetze T."/>
            <person name="Sepcic K."/>
            <person name="Shelest E."/>
            <person name="Sherlock G."/>
            <person name="Sophianopoulou V."/>
            <person name="Squina F.M."/>
            <person name="Sun H."/>
            <person name="Susca A."/>
            <person name="Todd R.B."/>
            <person name="Tsang A."/>
            <person name="Unkles S.E."/>
            <person name="van de Wiele N."/>
            <person name="van Rossen-Uffink D."/>
            <person name="Oliveira J.V."/>
            <person name="Vesth T.C."/>
            <person name="Visser J."/>
            <person name="Yu J.-H."/>
            <person name="Zhou M."/>
            <person name="Andersen M.R."/>
            <person name="Archer D.B."/>
            <person name="Baker S.E."/>
            <person name="Benoit I."/>
            <person name="Brakhage A.A."/>
            <person name="Braus G.H."/>
            <person name="Fischer R."/>
            <person name="Frisvad J.C."/>
            <person name="Goldman G.H."/>
            <person name="Houbraken J."/>
            <person name="Oakley B."/>
            <person name="Pocsi I."/>
            <person name="Scazzocchio C."/>
            <person name="Seiboth B."/>
            <person name="vanKuyk P.A."/>
            <person name="Wortman J."/>
            <person name="Dyer P.S."/>
            <person name="Grigoriev I.V."/>
        </authorList>
    </citation>
    <scope>NUCLEOTIDE SEQUENCE [LARGE SCALE GENOMIC DNA]</scope>
    <source>
        <strain evidence="10">CBS 583.65</strain>
    </source>
</reference>
<evidence type="ECO:0000256" key="4">
    <source>
        <dbReference type="ARBA" id="ARBA00022771"/>
    </source>
</evidence>
<dbReference type="GeneID" id="63731342"/>
<proteinExistence type="predicted"/>
<dbReference type="InterPro" id="IPR036236">
    <property type="entry name" value="Znf_C2H2_sf"/>
</dbReference>
<accession>A0A1L9PL26</accession>
<dbReference type="GO" id="GO:0000978">
    <property type="term" value="F:RNA polymerase II cis-regulatory region sequence-specific DNA binding"/>
    <property type="evidence" value="ECO:0007669"/>
    <property type="project" value="InterPro"/>
</dbReference>
<gene>
    <name evidence="9" type="ORF">ASPVEDRAFT_656621</name>
</gene>
<feature type="domain" description="C2H2-type" evidence="8">
    <location>
        <begin position="6"/>
        <end position="33"/>
    </location>
</feature>
<protein>
    <recommendedName>
        <fullName evidence="8">C2H2-type domain-containing protein</fullName>
    </recommendedName>
</protein>
<dbReference type="GO" id="GO:0005634">
    <property type="term" value="C:nucleus"/>
    <property type="evidence" value="ECO:0007669"/>
    <property type="project" value="UniProtKB-SubCell"/>
</dbReference>
<dbReference type="Gene3D" id="3.30.160.60">
    <property type="entry name" value="Classic Zinc Finger"/>
    <property type="match status" value="2"/>
</dbReference>
<evidence type="ECO:0000256" key="1">
    <source>
        <dbReference type="ARBA" id="ARBA00004123"/>
    </source>
</evidence>
<evidence type="ECO:0000256" key="3">
    <source>
        <dbReference type="ARBA" id="ARBA00022737"/>
    </source>
</evidence>
<evidence type="ECO:0000259" key="8">
    <source>
        <dbReference type="PROSITE" id="PS50157"/>
    </source>
</evidence>
<dbReference type="GO" id="GO:0006351">
    <property type="term" value="P:DNA-templated transcription"/>
    <property type="evidence" value="ECO:0007669"/>
    <property type="project" value="InterPro"/>
</dbReference>
<dbReference type="STRING" id="1036611.A0A1L9PL26"/>
<keyword evidence="6" id="KW-0539">Nucleus</keyword>
<dbReference type="Proteomes" id="UP000184073">
    <property type="component" value="Unassembled WGS sequence"/>
</dbReference>
<evidence type="ECO:0000313" key="10">
    <source>
        <dbReference type="Proteomes" id="UP000184073"/>
    </source>
</evidence>
<dbReference type="OrthoDB" id="654211at2759"/>
<keyword evidence="3" id="KW-0677">Repeat</keyword>
<feature type="domain" description="C2H2-type" evidence="8">
    <location>
        <begin position="34"/>
        <end position="65"/>
    </location>
</feature>